<feature type="region of interest" description="Disordered" evidence="1">
    <location>
        <begin position="1"/>
        <end position="26"/>
    </location>
</feature>
<dbReference type="AlphaFoldDB" id="A0A550CAH6"/>
<dbReference type="Proteomes" id="UP000320762">
    <property type="component" value="Unassembled WGS sequence"/>
</dbReference>
<comment type="caution">
    <text evidence="2">The sequence shown here is derived from an EMBL/GenBank/DDBJ whole genome shotgun (WGS) entry which is preliminary data.</text>
</comment>
<proteinExistence type="predicted"/>
<feature type="compositionally biased region" description="Low complexity" evidence="1">
    <location>
        <begin position="1"/>
        <end position="18"/>
    </location>
</feature>
<evidence type="ECO:0000313" key="2">
    <source>
        <dbReference type="EMBL" id="TRM61812.1"/>
    </source>
</evidence>
<keyword evidence="3" id="KW-1185">Reference proteome</keyword>
<gene>
    <name evidence="2" type="ORF">BD626DRAFT_500610</name>
</gene>
<sequence length="182" mass="19027">MTSFVSNSSSSATPSTNPGYSESSPTLQDAQLLFDFARTPVDYSKPPAQYFVPPIHSAVPFVPGELAWPTRLQAPSDAMDVDEPPLPAGADDGPSEEDMGCAQALLNLAITSPKNAMPNNATQASTNLNVLALCAAHTLGNAHTSLGSDPHKPCVAPGCPVQKSARPRLISEKARRSSISAM</sequence>
<accession>A0A550CAH6</accession>
<evidence type="ECO:0000313" key="3">
    <source>
        <dbReference type="Proteomes" id="UP000320762"/>
    </source>
</evidence>
<reference evidence="2 3" key="1">
    <citation type="journal article" date="2019" name="New Phytol.">
        <title>Comparative genomics reveals unique wood-decay strategies and fruiting body development in the Schizophyllaceae.</title>
        <authorList>
            <person name="Almasi E."/>
            <person name="Sahu N."/>
            <person name="Krizsan K."/>
            <person name="Balint B."/>
            <person name="Kovacs G.M."/>
            <person name="Kiss B."/>
            <person name="Cseklye J."/>
            <person name="Drula E."/>
            <person name="Henrissat B."/>
            <person name="Nagy I."/>
            <person name="Chovatia M."/>
            <person name="Adam C."/>
            <person name="LaButti K."/>
            <person name="Lipzen A."/>
            <person name="Riley R."/>
            <person name="Grigoriev I.V."/>
            <person name="Nagy L.G."/>
        </authorList>
    </citation>
    <scope>NUCLEOTIDE SEQUENCE [LARGE SCALE GENOMIC DNA]</scope>
    <source>
        <strain evidence="2 3">NL-1724</strain>
    </source>
</reference>
<evidence type="ECO:0000256" key="1">
    <source>
        <dbReference type="SAM" id="MobiDB-lite"/>
    </source>
</evidence>
<protein>
    <submittedName>
        <fullName evidence="2">Uncharacterized protein</fullName>
    </submittedName>
</protein>
<dbReference type="EMBL" id="VDMD01000015">
    <property type="protein sequence ID" value="TRM61812.1"/>
    <property type="molecule type" value="Genomic_DNA"/>
</dbReference>
<feature type="region of interest" description="Disordered" evidence="1">
    <location>
        <begin position="159"/>
        <end position="182"/>
    </location>
</feature>
<name>A0A550CAH6_9AGAR</name>
<organism evidence="2 3">
    <name type="scientific">Schizophyllum amplum</name>
    <dbReference type="NCBI Taxonomy" id="97359"/>
    <lineage>
        <taxon>Eukaryota</taxon>
        <taxon>Fungi</taxon>
        <taxon>Dikarya</taxon>
        <taxon>Basidiomycota</taxon>
        <taxon>Agaricomycotina</taxon>
        <taxon>Agaricomycetes</taxon>
        <taxon>Agaricomycetidae</taxon>
        <taxon>Agaricales</taxon>
        <taxon>Schizophyllaceae</taxon>
        <taxon>Schizophyllum</taxon>
    </lineage>
</organism>